<gene>
    <name evidence="2" type="ORF">QJS04_geneDACA023455</name>
</gene>
<evidence type="ECO:0000313" key="2">
    <source>
        <dbReference type="EMBL" id="KAK1261101.1"/>
    </source>
</evidence>
<feature type="transmembrane region" description="Helical" evidence="1">
    <location>
        <begin position="45"/>
        <end position="65"/>
    </location>
</feature>
<sequence length="116" mass="12983">MAVFSLFRVPHLYDTMTNPSTTTQPSFITSLHQVIYGELYDRVKLAYWTAAISAFCIIGLVLVVTGDPTLIAVSRNPLFAASTSCCLSSRFSWGWVRSRLSILCPARNGQLRWPRP</sequence>
<keyword evidence="1" id="KW-0812">Transmembrane</keyword>
<protein>
    <submittedName>
        <fullName evidence="2">Uncharacterized protein</fullName>
    </submittedName>
</protein>
<evidence type="ECO:0000256" key="1">
    <source>
        <dbReference type="SAM" id="Phobius"/>
    </source>
</evidence>
<keyword evidence="1" id="KW-0472">Membrane</keyword>
<comment type="caution">
    <text evidence="2">The sequence shown here is derived from an EMBL/GenBank/DDBJ whole genome shotgun (WGS) entry which is preliminary data.</text>
</comment>
<reference evidence="2" key="1">
    <citation type="journal article" date="2023" name="Nat. Commun.">
        <title>Diploid and tetraploid genomes of Acorus and the evolution of monocots.</title>
        <authorList>
            <person name="Ma L."/>
            <person name="Liu K.W."/>
            <person name="Li Z."/>
            <person name="Hsiao Y.Y."/>
            <person name="Qi Y."/>
            <person name="Fu T."/>
            <person name="Tang G.D."/>
            <person name="Zhang D."/>
            <person name="Sun W.H."/>
            <person name="Liu D.K."/>
            <person name="Li Y."/>
            <person name="Chen G.Z."/>
            <person name="Liu X.D."/>
            <person name="Liao X.Y."/>
            <person name="Jiang Y.T."/>
            <person name="Yu X."/>
            <person name="Hao Y."/>
            <person name="Huang J."/>
            <person name="Zhao X.W."/>
            <person name="Ke S."/>
            <person name="Chen Y.Y."/>
            <person name="Wu W.L."/>
            <person name="Hsu J.L."/>
            <person name="Lin Y.F."/>
            <person name="Huang M.D."/>
            <person name="Li C.Y."/>
            <person name="Huang L."/>
            <person name="Wang Z.W."/>
            <person name="Zhao X."/>
            <person name="Zhong W.Y."/>
            <person name="Peng D.H."/>
            <person name="Ahmad S."/>
            <person name="Lan S."/>
            <person name="Zhang J.S."/>
            <person name="Tsai W.C."/>
            <person name="Van de Peer Y."/>
            <person name="Liu Z.J."/>
        </authorList>
    </citation>
    <scope>NUCLEOTIDE SEQUENCE</scope>
    <source>
        <strain evidence="2">SCP</strain>
    </source>
</reference>
<evidence type="ECO:0000313" key="3">
    <source>
        <dbReference type="Proteomes" id="UP001179952"/>
    </source>
</evidence>
<keyword evidence="3" id="KW-1185">Reference proteome</keyword>
<organism evidence="2 3">
    <name type="scientific">Acorus gramineus</name>
    <name type="common">Dwarf sweet flag</name>
    <dbReference type="NCBI Taxonomy" id="55184"/>
    <lineage>
        <taxon>Eukaryota</taxon>
        <taxon>Viridiplantae</taxon>
        <taxon>Streptophyta</taxon>
        <taxon>Embryophyta</taxon>
        <taxon>Tracheophyta</taxon>
        <taxon>Spermatophyta</taxon>
        <taxon>Magnoliopsida</taxon>
        <taxon>Liliopsida</taxon>
        <taxon>Acoraceae</taxon>
        <taxon>Acorus</taxon>
    </lineage>
</organism>
<proteinExistence type="predicted"/>
<dbReference type="AlphaFoldDB" id="A0AAV9AAF5"/>
<accession>A0AAV9AAF5</accession>
<reference evidence="2" key="2">
    <citation type="submission" date="2023-06" db="EMBL/GenBank/DDBJ databases">
        <authorList>
            <person name="Ma L."/>
            <person name="Liu K.-W."/>
            <person name="Li Z."/>
            <person name="Hsiao Y.-Y."/>
            <person name="Qi Y."/>
            <person name="Fu T."/>
            <person name="Tang G."/>
            <person name="Zhang D."/>
            <person name="Sun W.-H."/>
            <person name="Liu D.-K."/>
            <person name="Li Y."/>
            <person name="Chen G.-Z."/>
            <person name="Liu X.-D."/>
            <person name="Liao X.-Y."/>
            <person name="Jiang Y.-T."/>
            <person name="Yu X."/>
            <person name="Hao Y."/>
            <person name="Huang J."/>
            <person name="Zhao X.-W."/>
            <person name="Ke S."/>
            <person name="Chen Y.-Y."/>
            <person name="Wu W.-L."/>
            <person name="Hsu J.-L."/>
            <person name="Lin Y.-F."/>
            <person name="Huang M.-D."/>
            <person name="Li C.-Y."/>
            <person name="Huang L."/>
            <person name="Wang Z.-W."/>
            <person name="Zhao X."/>
            <person name="Zhong W.-Y."/>
            <person name="Peng D.-H."/>
            <person name="Ahmad S."/>
            <person name="Lan S."/>
            <person name="Zhang J.-S."/>
            <person name="Tsai W.-C."/>
            <person name="Van De Peer Y."/>
            <person name="Liu Z.-J."/>
        </authorList>
    </citation>
    <scope>NUCLEOTIDE SEQUENCE</scope>
    <source>
        <strain evidence="2">SCP</strain>
        <tissue evidence="2">Leaves</tissue>
    </source>
</reference>
<dbReference type="EMBL" id="JAUJYN010000011">
    <property type="protein sequence ID" value="KAK1261101.1"/>
    <property type="molecule type" value="Genomic_DNA"/>
</dbReference>
<dbReference type="Proteomes" id="UP001179952">
    <property type="component" value="Unassembled WGS sequence"/>
</dbReference>
<name>A0AAV9AAF5_ACOGR</name>
<keyword evidence="1" id="KW-1133">Transmembrane helix</keyword>